<evidence type="ECO:0000313" key="2">
    <source>
        <dbReference type="Proteomes" id="UP000182412"/>
    </source>
</evidence>
<evidence type="ECO:0000313" key="1">
    <source>
        <dbReference type="EMBL" id="SDO86042.1"/>
    </source>
</evidence>
<dbReference type="EMBL" id="FNJQ01000002">
    <property type="protein sequence ID" value="SDO86042.1"/>
    <property type="molecule type" value="Genomic_DNA"/>
</dbReference>
<sequence>MREYSDYIETTRSYLKRYSQFKVTIANLNDDIEAYEHAIELDIAAPISKYDSQPGGGTPELNAVEQLAAKHEKIMDMIHKNKESIRNIERILHKVDRAINELKPDDRFLIKGHFIDHRSWGDLSAEKFFTEKWARERSRKAIKEMAFMIFGNKALPEQQQLFVFYE</sequence>
<gene>
    <name evidence="1" type="ORF">SAMN05216366_102116</name>
</gene>
<reference evidence="1 2" key="1">
    <citation type="submission" date="2016-10" db="EMBL/GenBank/DDBJ databases">
        <authorList>
            <person name="de Groot N.N."/>
        </authorList>
    </citation>
    <scope>NUCLEOTIDE SEQUENCE [LARGE SCALE GENOMIC DNA]</scope>
    <source>
        <strain evidence="1 2">S137</strain>
    </source>
</reference>
<dbReference type="Proteomes" id="UP000182412">
    <property type="component" value="Unassembled WGS sequence"/>
</dbReference>
<protein>
    <recommendedName>
        <fullName evidence="3">Phage transcriptional activator, RinA family</fullName>
    </recommendedName>
</protein>
<proteinExistence type="predicted"/>
<dbReference type="AlphaFoldDB" id="A0A1H0N089"/>
<accession>A0A1H0N089</accession>
<evidence type="ECO:0008006" key="3">
    <source>
        <dbReference type="Google" id="ProtNLM"/>
    </source>
</evidence>
<name>A0A1H0N089_SELRU</name>
<organism evidence="1 2">
    <name type="scientific">Selenomonas ruminantium</name>
    <dbReference type="NCBI Taxonomy" id="971"/>
    <lineage>
        <taxon>Bacteria</taxon>
        <taxon>Bacillati</taxon>
        <taxon>Bacillota</taxon>
        <taxon>Negativicutes</taxon>
        <taxon>Selenomonadales</taxon>
        <taxon>Selenomonadaceae</taxon>
        <taxon>Selenomonas</taxon>
    </lineage>
</organism>
<dbReference type="OrthoDB" id="1666657at2"/>